<dbReference type="AlphaFoldDB" id="A0A3A2ZWA9"/>
<dbReference type="Proteomes" id="UP000266188">
    <property type="component" value="Unassembled WGS sequence"/>
</dbReference>
<reference evidence="2" key="1">
    <citation type="submission" date="2017-02" db="EMBL/GenBank/DDBJ databases">
        <authorList>
            <person name="Tafer H."/>
            <person name="Lopandic K."/>
        </authorList>
    </citation>
    <scope>NUCLEOTIDE SEQUENCE [LARGE SCALE GENOMIC DNA]</scope>
    <source>
        <strain evidence="2">CBS 366.77</strain>
    </source>
</reference>
<name>A0A3A2ZWA9_9EURO</name>
<gene>
    <name evidence="1" type="ORF">PHISCL_04050</name>
</gene>
<evidence type="ECO:0000313" key="1">
    <source>
        <dbReference type="EMBL" id="RJE23594.1"/>
    </source>
</evidence>
<accession>A0A3A2ZWA9</accession>
<keyword evidence="2" id="KW-1185">Reference proteome</keyword>
<protein>
    <submittedName>
        <fullName evidence="1">Uncharacterized protein</fullName>
    </submittedName>
</protein>
<proteinExistence type="predicted"/>
<organism evidence="1 2">
    <name type="scientific">Aspergillus sclerotialis</name>
    <dbReference type="NCBI Taxonomy" id="2070753"/>
    <lineage>
        <taxon>Eukaryota</taxon>
        <taxon>Fungi</taxon>
        <taxon>Dikarya</taxon>
        <taxon>Ascomycota</taxon>
        <taxon>Pezizomycotina</taxon>
        <taxon>Eurotiomycetes</taxon>
        <taxon>Eurotiomycetidae</taxon>
        <taxon>Eurotiales</taxon>
        <taxon>Aspergillaceae</taxon>
        <taxon>Aspergillus</taxon>
        <taxon>Aspergillus subgen. Polypaecilum</taxon>
    </lineage>
</organism>
<comment type="caution">
    <text evidence="1">The sequence shown here is derived from an EMBL/GenBank/DDBJ whole genome shotgun (WGS) entry which is preliminary data.</text>
</comment>
<evidence type="ECO:0000313" key="2">
    <source>
        <dbReference type="Proteomes" id="UP000266188"/>
    </source>
</evidence>
<sequence>MASWEEQPGRLVASRPSFRSCLTAATKSSTTKGGEAVMSKATKDCLPKMVPEFINSFVDLWFAAASGDAVLEVLPSLILQITSGVSPNSEKFAFGDYVGTINLP</sequence>
<dbReference type="EMBL" id="MVGC01000113">
    <property type="protein sequence ID" value="RJE23594.1"/>
    <property type="molecule type" value="Genomic_DNA"/>
</dbReference>